<dbReference type="GO" id="GO:0045732">
    <property type="term" value="P:positive regulation of protein catabolic process"/>
    <property type="evidence" value="ECO:0007669"/>
    <property type="project" value="TreeGrafter"/>
</dbReference>
<evidence type="ECO:0000256" key="5">
    <source>
        <dbReference type="PROSITE-ProRule" id="PRU00023"/>
    </source>
</evidence>
<evidence type="ECO:0000313" key="7">
    <source>
        <dbReference type="EMBL" id="CAH2315322.1"/>
    </source>
</evidence>
<evidence type="ECO:0000256" key="1">
    <source>
        <dbReference type="ARBA" id="ARBA00004906"/>
    </source>
</evidence>
<dbReference type="PANTHER" id="PTHR24136">
    <property type="entry name" value="SOWAH (DROSOPHILA) HOMOLOG"/>
    <property type="match status" value="1"/>
</dbReference>
<feature type="repeat" description="ANK" evidence="5">
    <location>
        <begin position="124"/>
        <end position="156"/>
    </location>
</feature>
<gene>
    <name evidence="7" type="ORF">PECUL_23A024045</name>
</gene>
<evidence type="ECO:0000259" key="6">
    <source>
        <dbReference type="SMART" id="SM00969"/>
    </source>
</evidence>
<dbReference type="SUPFAM" id="SSF48403">
    <property type="entry name" value="Ankyrin repeat"/>
    <property type="match status" value="1"/>
</dbReference>
<dbReference type="SMART" id="SM00969">
    <property type="entry name" value="SOCS_box"/>
    <property type="match status" value="1"/>
</dbReference>
<reference evidence="7" key="1">
    <citation type="submission" date="2022-03" db="EMBL/GenBank/DDBJ databases">
        <authorList>
            <person name="Alioto T."/>
            <person name="Alioto T."/>
            <person name="Gomez Garrido J."/>
        </authorList>
    </citation>
    <scope>NUCLEOTIDE SEQUENCE</scope>
</reference>
<feature type="domain" description="SOCS box" evidence="6">
    <location>
        <begin position="342"/>
        <end position="382"/>
    </location>
</feature>
<dbReference type="InterPro" id="IPR051573">
    <property type="entry name" value="Ankyrin-SOCS_box_domain"/>
</dbReference>
<comment type="pathway">
    <text evidence="1">Protein modification; protein ubiquitination.</text>
</comment>
<dbReference type="PROSITE" id="PS50297">
    <property type="entry name" value="ANK_REP_REGION"/>
    <property type="match status" value="2"/>
</dbReference>
<keyword evidence="8" id="KW-1185">Reference proteome</keyword>
<dbReference type="InterPro" id="IPR002110">
    <property type="entry name" value="Ankyrin_rpt"/>
</dbReference>
<dbReference type="PANTHER" id="PTHR24136:SF15">
    <property type="entry name" value="ANK_REP_REGION DOMAIN-CONTAINING PROTEIN"/>
    <property type="match status" value="1"/>
</dbReference>
<proteinExistence type="inferred from homology"/>
<keyword evidence="3" id="KW-0677">Repeat</keyword>
<dbReference type="InterPro" id="IPR036770">
    <property type="entry name" value="Ankyrin_rpt-contain_sf"/>
</dbReference>
<dbReference type="GO" id="GO:0016567">
    <property type="term" value="P:protein ubiquitination"/>
    <property type="evidence" value="ECO:0007669"/>
    <property type="project" value="TreeGrafter"/>
</dbReference>
<dbReference type="SMART" id="SM00248">
    <property type="entry name" value="ANK"/>
    <property type="match status" value="5"/>
</dbReference>
<organism evidence="7 8">
    <name type="scientific">Pelobates cultripes</name>
    <name type="common">Western spadefoot toad</name>
    <dbReference type="NCBI Taxonomy" id="61616"/>
    <lineage>
        <taxon>Eukaryota</taxon>
        <taxon>Metazoa</taxon>
        <taxon>Chordata</taxon>
        <taxon>Craniata</taxon>
        <taxon>Vertebrata</taxon>
        <taxon>Euteleostomi</taxon>
        <taxon>Amphibia</taxon>
        <taxon>Batrachia</taxon>
        <taxon>Anura</taxon>
        <taxon>Pelobatoidea</taxon>
        <taxon>Pelobatidae</taxon>
        <taxon>Pelobates</taxon>
    </lineage>
</organism>
<protein>
    <submittedName>
        <fullName evidence="7">Ankyrin repeat and SOCS box 12</fullName>
    </submittedName>
</protein>
<accession>A0AAD1T0L4</accession>
<feature type="non-terminal residue" evidence="7">
    <location>
        <position position="1"/>
    </location>
</feature>
<dbReference type="Proteomes" id="UP001295444">
    <property type="component" value="Chromosome 09"/>
</dbReference>
<evidence type="ECO:0000256" key="4">
    <source>
        <dbReference type="ARBA" id="ARBA00023043"/>
    </source>
</evidence>
<feature type="repeat" description="ANK" evidence="5">
    <location>
        <begin position="190"/>
        <end position="222"/>
    </location>
</feature>
<keyword evidence="4 5" id="KW-0040">ANK repeat</keyword>
<feature type="repeat" description="ANK" evidence="5">
    <location>
        <begin position="157"/>
        <end position="189"/>
    </location>
</feature>
<dbReference type="Pfam" id="PF00023">
    <property type="entry name" value="Ank"/>
    <property type="match status" value="1"/>
</dbReference>
<dbReference type="Pfam" id="PF07525">
    <property type="entry name" value="SOCS_box"/>
    <property type="match status" value="1"/>
</dbReference>
<evidence type="ECO:0000313" key="8">
    <source>
        <dbReference type="Proteomes" id="UP001295444"/>
    </source>
</evidence>
<evidence type="ECO:0000256" key="3">
    <source>
        <dbReference type="ARBA" id="ARBA00022737"/>
    </source>
</evidence>
<dbReference type="AlphaFoldDB" id="A0AAD1T0L4"/>
<name>A0AAD1T0L4_PELCU</name>
<dbReference type="PROSITE" id="PS50088">
    <property type="entry name" value="ANK_REPEAT"/>
    <property type="match status" value="3"/>
</dbReference>
<comment type="similarity">
    <text evidence="2">Belongs to the ankyrin SOCS box (ASB) family.</text>
</comment>
<dbReference type="Gene3D" id="1.25.40.20">
    <property type="entry name" value="Ankyrin repeat-containing domain"/>
    <property type="match status" value="1"/>
</dbReference>
<dbReference type="EMBL" id="OW240920">
    <property type="protein sequence ID" value="CAH2315322.1"/>
    <property type="molecule type" value="Genomic_DNA"/>
</dbReference>
<dbReference type="Pfam" id="PF12796">
    <property type="entry name" value="Ank_2"/>
    <property type="match status" value="1"/>
</dbReference>
<sequence length="384" mass="42934">SRLGVHFCEFECWGCWEEVAGAGAGHPWWSSCGRTPGMSRLGGTCHWTRETTLQEKYVCMYVLCLCNGVNRRFTMLNLKRYEDDHAEGRELYAAVAIDKSQYLNELLSQDLYKKSINSRCGWGNSVTPLHLAASLGSLQCLRILLANGAEVDSLDAKAQTPLFSAVHAGHFDGVKELLKAGANPSGSPYNNSTPVLMASRDGKNSILKKLLEYRAAANVRTKISICNSPKAVSTGPLYLSALYEHLECFRTLLLYGADPDYNCMDNKFMKQSSSVIEFCLLHHCKTAFVKLLIDFGANIYLPGIDSVFGRSYLNKETEEFILRERACTGSGGLLNDLHTSLVRSLKSQARLTIWKVLRDLGRMQLIDQLEVPPMIMRYLCPQFF</sequence>
<dbReference type="InterPro" id="IPR001496">
    <property type="entry name" value="SOCS_box"/>
</dbReference>
<evidence type="ECO:0000256" key="2">
    <source>
        <dbReference type="ARBA" id="ARBA00005949"/>
    </source>
</evidence>